<dbReference type="PANTHER" id="PTHR10658:SF11">
    <property type="entry name" value="VIBRATOR, ISOFORM B"/>
    <property type="match status" value="1"/>
</dbReference>
<proteinExistence type="predicted"/>
<dbReference type="AlphaFoldDB" id="A0A1R0GR19"/>
<accession>A0A1R0GR19</accession>
<evidence type="ECO:0000313" key="3">
    <source>
        <dbReference type="Proteomes" id="UP000187455"/>
    </source>
</evidence>
<feature type="domain" description="Phosphatidylinositol transfer protein N-terminal" evidence="1">
    <location>
        <begin position="3"/>
        <end position="66"/>
    </location>
</feature>
<sequence>MVIVKEYRITNNLTVDEYHIAQLYSVAKLSLNISGDGEGVEIVKNEPYDNEHGKGQYTYKIYHFQS</sequence>
<dbReference type="Gene3D" id="3.30.530.20">
    <property type="match status" value="1"/>
</dbReference>
<keyword evidence="3" id="KW-1185">Reference proteome</keyword>
<dbReference type="Proteomes" id="UP000187455">
    <property type="component" value="Unassembled WGS sequence"/>
</dbReference>
<dbReference type="Pfam" id="PF02121">
    <property type="entry name" value="IP_trans"/>
    <property type="match status" value="1"/>
</dbReference>
<dbReference type="GO" id="GO:0005737">
    <property type="term" value="C:cytoplasm"/>
    <property type="evidence" value="ECO:0007669"/>
    <property type="project" value="TreeGrafter"/>
</dbReference>
<dbReference type="EMBL" id="LSSL01004651">
    <property type="protein sequence ID" value="OLY79298.1"/>
    <property type="molecule type" value="Genomic_DNA"/>
</dbReference>
<name>A0A1R0GR19_9FUNG</name>
<dbReference type="SUPFAM" id="SSF55961">
    <property type="entry name" value="Bet v1-like"/>
    <property type="match status" value="1"/>
</dbReference>
<dbReference type="PANTHER" id="PTHR10658">
    <property type="entry name" value="PHOSPHATIDYLINOSITOL TRANSFER PROTEIN"/>
    <property type="match status" value="1"/>
</dbReference>
<reference evidence="2 3" key="1">
    <citation type="journal article" date="2016" name="Mol. Biol. Evol.">
        <title>Genome-Wide Survey of Gut Fungi (Harpellales) Reveals the First Horizontally Transferred Ubiquitin Gene from a Mosquito Host.</title>
        <authorList>
            <person name="Wang Y."/>
            <person name="White M.M."/>
            <person name="Kvist S."/>
            <person name="Moncalvo J.M."/>
        </authorList>
    </citation>
    <scope>NUCLEOTIDE SEQUENCE [LARGE SCALE GENOMIC DNA]</scope>
    <source>
        <strain evidence="2 3">ALG-7-W6</strain>
    </source>
</reference>
<dbReference type="InterPro" id="IPR055261">
    <property type="entry name" value="PI_transfer_N"/>
</dbReference>
<evidence type="ECO:0000313" key="2">
    <source>
        <dbReference type="EMBL" id="OLY79298.1"/>
    </source>
</evidence>
<gene>
    <name evidence="2" type="ORF">AYI68_g6637</name>
</gene>
<organism evidence="2 3">
    <name type="scientific">Smittium mucronatum</name>
    <dbReference type="NCBI Taxonomy" id="133383"/>
    <lineage>
        <taxon>Eukaryota</taxon>
        <taxon>Fungi</taxon>
        <taxon>Fungi incertae sedis</taxon>
        <taxon>Zoopagomycota</taxon>
        <taxon>Kickxellomycotina</taxon>
        <taxon>Harpellomycetes</taxon>
        <taxon>Harpellales</taxon>
        <taxon>Legeriomycetaceae</taxon>
        <taxon>Smittium</taxon>
    </lineage>
</organism>
<comment type="caution">
    <text evidence="2">The sequence shown here is derived from an EMBL/GenBank/DDBJ whole genome shotgun (WGS) entry which is preliminary data.</text>
</comment>
<dbReference type="GO" id="GO:0008525">
    <property type="term" value="F:phosphatidylcholine transporter activity"/>
    <property type="evidence" value="ECO:0007669"/>
    <property type="project" value="TreeGrafter"/>
</dbReference>
<dbReference type="GO" id="GO:0035091">
    <property type="term" value="F:phosphatidylinositol binding"/>
    <property type="evidence" value="ECO:0007669"/>
    <property type="project" value="TreeGrafter"/>
</dbReference>
<dbReference type="GO" id="GO:0008526">
    <property type="term" value="F:phosphatidylinositol transfer activity"/>
    <property type="evidence" value="ECO:0007669"/>
    <property type="project" value="TreeGrafter"/>
</dbReference>
<dbReference type="InterPro" id="IPR023393">
    <property type="entry name" value="START-like_dom_sf"/>
</dbReference>
<evidence type="ECO:0000259" key="1">
    <source>
        <dbReference type="Pfam" id="PF02121"/>
    </source>
</evidence>
<dbReference type="OrthoDB" id="18453at2759"/>
<protein>
    <submittedName>
        <fullName evidence="2">Phosphatidylinositol transfer protein beta isoform</fullName>
    </submittedName>
</protein>
<dbReference type="InterPro" id="IPR001666">
    <property type="entry name" value="PI_transfer"/>
</dbReference>
<dbReference type="STRING" id="133383.A0A1R0GR19"/>
<dbReference type="GO" id="GO:0031210">
    <property type="term" value="F:phosphatidylcholine binding"/>
    <property type="evidence" value="ECO:0007669"/>
    <property type="project" value="TreeGrafter"/>
</dbReference>